<evidence type="ECO:0000313" key="1">
    <source>
        <dbReference type="EMBL" id="AXF96670.1"/>
    </source>
</evidence>
<dbReference type="Proteomes" id="UP000253689">
    <property type="component" value="Chromosome"/>
</dbReference>
<accession>A0A345DR29</accession>
<dbReference type="Pfam" id="PF12461">
    <property type="entry name" value="DUF3688"/>
    <property type="match status" value="1"/>
</dbReference>
<dbReference type="EMBL" id="CP031088">
    <property type="protein sequence ID" value="AXF96670.1"/>
    <property type="molecule type" value="Genomic_DNA"/>
</dbReference>
<organism evidence="1 2">
    <name type="scientific">Spiroplasma phoeniceum P40</name>
    <dbReference type="NCBI Taxonomy" id="1276259"/>
    <lineage>
        <taxon>Bacteria</taxon>
        <taxon>Bacillati</taxon>
        <taxon>Mycoplasmatota</taxon>
        <taxon>Mollicutes</taxon>
        <taxon>Entomoplasmatales</taxon>
        <taxon>Spiroplasmataceae</taxon>
        <taxon>Spiroplasma</taxon>
    </lineage>
</organism>
<keyword evidence="2" id="KW-1185">Reference proteome</keyword>
<gene>
    <name evidence="1" type="ORF">SDAV_001717</name>
</gene>
<proteinExistence type="predicted"/>
<name>A0A345DR29_9MOLU</name>
<dbReference type="AlphaFoldDB" id="A0A345DR29"/>
<dbReference type="InterPro" id="IPR022160">
    <property type="entry name" value="Phage_1-C74_Orf1"/>
</dbReference>
<dbReference type="KEGG" id="sphh:SDAV_001717"/>
<evidence type="ECO:0000313" key="2">
    <source>
        <dbReference type="Proteomes" id="UP000253689"/>
    </source>
</evidence>
<reference evidence="2" key="1">
    <citation type="submission" date="2018-07" db="EMBL/GenBank/DDBJ databases">
        <title>Complete Genome Sequence of Spiroplasma phoeniceum.</title>
        <authorList>
            <person name="Davis R.E."/>
            <person name="Shao J.Y."/>
            <person name="Zhao Y."/>
            <person name="Silver A."/>
            <person name="Stump z."/>
            <person name="Gasparich G."/>
        </authorList>
    </citation>
    <scope>NUCLEOTIDE SEQUENCE [LARGE SCALE GENOMIC DNA]</scope>
    <source>
        <strain evidence="2">P40</strain>
    </source>
</reference>
<protein>
    <submittedName>
        <fullName evidence="1">Spiroplasma plectrovirus-related protein</fullName>
    </submittedName>
</protein>
<sequence>MKQDNWKLNTSSTLQDNKWYIAIVNELEFDDFSIIKFNFKDKLVWSVGVPYHIINGVWYIVNSYYRWDGVGEPQIPTIDKNSCEINYWLK</sequence>